<protein>
    <recommendedName>
        <fullName evidence="1">GmrSD restriction endonucleases N-terminal domain-containing protein</fullName>
    </recommendedName>
</protein>
<gene>
    <name evidence="2" type="ORF">MBHS_02513</name>
</gene>
<evidence type="ECO:0000259" key="1">
    <source>
        <dbReference type="Pfam" id="PF03235"/>
    </source>
</evidence>
<dbReference type="PANTHER" id="PTHR39639:SF1">
    <property type="entry name" value="DUF262 DOMAIN-CONTAINING PROTEIN"/>
    <property type="match status" value="1"/>
</dbReference>
<dbReference type="Proteomes" id="UP000236724">
    <property type="component" value="Unassembled WGS sequence"/>
</dbReference>
<reference evidence="2 3" key="1">
    <citation type="submission" date="2016-10" db="EMBL/GenBank/DDBJ databases">
        <authorList>
            <person name="de Groot N.N."/>
        </authorList>
    </citation>
    <scope>NUCLEOTIDE SEQUENCE [LARGE SCALE GENOMIC DNA]</scope>
    <source>
        <strain evidence="2">MBHS1</strain>
    </source>
</reference>
<dbReference type="OrthoDB" id="7802453at2"/>
<keyword evidence="3" id="KW-1185">Reference proteome</keyword>
<feature type="domain" description="GmrSD restriction endonucleases N-terminal" evidence="1">
    <location>
        <begin position="23"/>
        <end position="184"/>
    </location>
</feature>
<dbReference type="InterPro" id="IPR004919">
    <property type="entry name" value="GmrSD_N"/>
</dbReference>
<dbReference type="EMBL" id="FMSV02000502">
    <property type="protein sequence ID" value="SEH06649.1"/>
    <property type="molecule type" value="Genomic_DNA"/>
</dbReference>
<dbReference type="RefSeq" id="WP_103920431.1">
    <property type="nucleotide sequence ID" value="NZ_FMSV02000502.1"/>
</dbReference>
<sequence length="368" mass="42864">MNLLKQVEEKRKEIFTDSYPMSIGELVNLYKDGDLEINPAFQRFFRWTDSQKVRLIESILLGIPLPSIFVAQREDGIWDLVDGLQRVSTILYFMNELKNESGEVTSCLKLTATEYLPLLENIFWNDNNHGNELDPSLKRLFKREKIEIKIIKKESDTSTKFELFQRLNTGGSQLSDQEVRNCLLIMLNEEFYKILVELSKDQNFNETIGITERLYEERYEMELILRLLSLANSEEDDLKKIPDVSDFLTDKLKFFADGNIDWDKEKKLLAKTFRIINATLSDNAFKRKAGEQFKGGFQLTIFEVIATGAYLYLKNDMDETKLPERLRKVSNDIGINETFIRYSGSGSKANYRWPKFVPLAKSLFTNEN</sequence>
<dbReference type="Pfam" id="PF03235">
    <property type="entry name" value="GmrSD_N"/>
    <property type="match status" value="1"/>
</dbReference>
<evidence type="ECO:0000313" key="3">
    <source>
        <dbReference type="Proteomes" id="UP000236724"/>
    </source>
</evidence>
<accession>A0A1H6FBE2</accession>
<proteinExistence type="predicted"/>
<organism evidence="2 3">
    <name type="scientific">Candidatus Venteria ishoeyi</name>
    <dbReference type="NCBI Taxonomy" id="1899563"/>
    <lineage>
        <taxon>Bacteria</taxon>
        <taxon>Pseudomonadati</taxon>
        <taxon>Pseudomonadota</taxon>
        <taxon>Gammaproteobacteria</taxon>
        <taxon>Thiotrichales</taxon>
        <taxon>Thiotrichaceae</taxon>
        <taxon>Venteria</taxon>
    </lineage>
</organism>
<name>A0A1H6FBE2_9GAMM</name>
<dbReference type="PANTHER" id="PTHR39639">
    <property type="entry name" value="CHROMOSOME 16, WHOLE GENOME SHOTGUN SEQUENCE"/>
    <property type="match status" value="1"/>
</dbReference>
<dbReference type="AlphaFoldDB" id="A0A1H6FBE2"/>
<evidence type="ECO:0000313" key="2">
    <source>
        <dbReference type="EMBL" id="SEH06649.1"/>
    </source>
</evidence>